<accession>A0A371PLS1</accession>
<keyword evidence="1" id="KW-0812">Transmembrane</keyword>
<evidence type="ECO:0000313" key="3">
    <source>
        <dbReference type="Proteomes" id="UP000261905"/>
    </source>
</evidence>
<protein>
    <submittedName>
        <fullName evidence="2">Uncharacterized protein</fullName>
    </submittedName>
</protein>
<reference evidence="2 3" key="1">
    <citation type="submission" date="2018-08" db="EMBL/GenBank/DDBJ databases">
        <title>Paenibacillus sp. M4BSY-1, whole genome shotgun sequence.</title>
        <authorList>
            <person name="Tuo L."/>
        </authorList>
    </citation>
    <scope>NUCLEOTIDE SEQUENCE [LARGE SCALE GENOMIC DNA]</scope>
    <source>
        <strain evidence="2 3">M4BSY-1</strain>
    </source>
</reference>
<evidence type="ECO:0000256" key="1">
    <source>
        <dbReference type="SAM" id="Phobius"/>
    </source>
</evidence>
<proteinExistence type="predicted"/>
<sequence length="100" mass="11722">MTIVFNCIFVILLIYLLITLNKSKSKFLNKLKISLVLFIFSVLYGIVMQLFLVDIATFFIDREITNYSFWIELMESPEALLKIIAVINLFSIWRAKHGEK</sequence>
<keyword evidence="1" id="KW-1133">Transmembrane helix</keyword>
<name>A0A371PLS1_9BACL</name>
<gene>
    <name evidence="2" type="ORF">DX130_09070</name>
</gene>
<evidence type="ECO:0000313" key="2">
    <source>
        <dbReference type="EMBL" id="REK77138.1"/>
    </source>
</evidence>
<feature type="transmembrane region" description="Helical" evidence="1">
    <location>
        <begin position="35"/>
        <end position="59"/>
    </location>
</feature>
<organism evidence="2 3">
    <name type="scientific">Paenibacillus paeoniae</name>
    <dbReference type="NCBI Taxonomy" id="2292705"/>
    <lineage>
        <taxon>Bacteria</taxon>
        <taxon>Bacillati</taxon>
        <taxon>Bacillota</taxon>
        <taxon>Bacilli</taxon>
        <taxon>Bacillales</taxon>
        <taxon>Paenibacillaceae</taxon>
        <taxon>Paenibacillus</taxon>
    </lineage>
</organism>
<keyword evidence="3" id="KW-1185">Reference proteome</keyword>
<comment type="caution">
    <text evidence="2">The sequence shown here is derived from an EMBL/GenBank/DDBJ whole genome shotgun (WGS) entry which is preliminary data.</text>
</comment>
<keyword evidence="1" id="KW-0472">Membrane</keyword>
<dbReference type="EMBL" id="QUBQ01000001">
    <property type="protein sequence ID" value="REK77138.1"/>
    <property type="molecule type" value="Genomic_DNA"/>
</dbReference>
<dbReference type="AlphaFoldDB" id="A0A371PLS1"/>
<dbReference type="Proteomes" id="UP000261905">
    <property type="component" value="Unassembled WGS sequence"/>
</dbReference>
<feature type="transmembrane region" description="Helical" evidence="1">
    <location>
        <begin position="6"/>
        <end position="23"/>
    </location>
</feature>